<proteinExistence type="predicted"/>
<reference evidence="1" key="1">
    <citation type="journal article" date="2023" name="Mol. Biol. Evol.">
        <title>Third-Generation Sequencing Reveals the Adaptive Role of the Epigenome in Three Deep-Sea Polychaetes.</title>
        <authorList>
            <person name="Perez M."/>
            <person name="Aroh O."/>
            <person name="Sun Y."/>
            <person name="Lan Y."/>
            <person name="Juniper S.K."/>
            <person name="Young C.R."/>
            <person name="Angers B."/>
            <person name="Qian P.Y."/>
        </authorList>
    </citation>
    <scope>NUCLEOTIDE SEQUENCE</scope>
    <source>
        <strain evidence="1">P08H-3</strain>
    </source>
</reference>
<keyword evidence="2" id="KW-1185">Reference proteome</keyword>
<dbReference type="EMBL" id="JAODUP010001205">
    <property type="protein sequence ID" value="KAK2140921.1"/>
    <property type="molecule type" value="Genomic_DNA"/>
</dbReference>
<evidence type="ECO:0000313" key="2">
    <source>
        <dbReference type="Proteomes" id="UP001208570"/>
    </source>
</evidence>
<comment type="caution">
    <text evidence="1">The sequence shown here is derived from an EMBL/GenBank/DDBJ whole genome shotgun (WGS) entry which is preliminary data.</text>
</comment>
<gene>
    <name evidence="1" type="ORF">LSH36_1205g00083</name>
</gene>
<evidence type="ECO:0000313" key="1">
    <source>
        <dbReference type="EMBL" id="KAK2140921.1"/>
    </source>
</evidence>
<protein>
    <submittedName>
        <fullName evidence="1">Uncharacterized protein</fullName>
    </submittedName>
</protein>
<accession>A0AAD9MR99</accession>
<name>A0AAD9MR99_9ANNE</name>
<dbReference type="AlphaFoldDB" id="A0AAD9MR99"/>
<dbReference type="Proteomes" id="UP001208570">
    <property type="component" value="Unassembled WGS sequence"/>
</dbReference>
<organism evidence="1 2">
    <name type="scientific">Paralvinella palmiformis</name>
    <dbReference type="NCBI Taxonomy" id="53620"/>
    <lineage>
        <taxon>Eukaryota</taxon>
        <taxon>Metazoa</taxon>
        <taxon>Spiralia</taxon>
        <taxon>Lophotrochozoa</taxon>
        <taxon>Annelida</taxon>
        <taxon>Polychaeta</taxon>
        <taxon>Sedentaria</taxon>
        <taxon>Canalipalpata</taxon>
        <taxon>Terebellida</taxon>
        <taxon>Terebelliformia</taxon>
        <taxon>Alvinellidae</taxon>
        <taxon>Paralvinella</taxon>
    </lineage>
</organism>
<sequence length="131" mass="15173">MCHFGNHYAVRRLELYLPVLTTYREHVFLEHPLVPKSTKESKSETFLIASSIWEHSEYAVLNGSHPVKTLKPKGARVLSSEIKKWFATKSTKILVFHSLYNEFDTNDSIVMDMLDILSKAIKGTNFMQVWQ</sequence>